<name>A0A069DN35_9CNID</name>
<evidence type="ECO:0000313" key="7">
    <source>
        <dbReference type="EMBL" id="JAC84942.1"/>
    </source>
</evidence>
<dbReference type="GeneID" id="136822547"/>
<dbReference type="RefSeq" id="XP_066934912.1">
    <property type="nucleotide sequence ID" value="XM_067078811.1"/>
</dbReference>
<accession>A0A069DN35</accession>
<dbReference type="PROSITE" id="PS00028">
    <property type="entry name" value="ZINC_FINGER_C2H2_1"/>
    <property type="match status" value="4"/>
</dbReference>
<keyword evidence="1" id="KW-0479">Metal-binding</keyword>
<evidence type="ECO:0000259" key="6">
    <source>
        <dbReference type="PROSITE" id="PS50157"/>
    </source>
</evidence>
<dbReference type="EMBL" id="GBGP01000253">
    <property type="protein sequence ID" value="JAC84942.1"/>
    <property type="molecule type" value="mRNA"/>
</dbReference>
<dbReference type="FunFam" id="3.30.160.60:FF:000446">
    <property type="entry name" value="Zinc finger protein"/>
    <property type="match status" value="1"/>
</dbReference>
<evidence type="ECO:0000256" key="1">
    <source>
        <dbReference type="ARBA" id="ARBA00022723"/>
    </source>
</evidence>
<keyword evidence="4" id="KW-0862">Zinc</keyword>
<dbReference type="InterPro" id="IPR013087">
    <property type="entry name" value="Znf_C2H2_type"/>
</dbReference>
<evidence type="ECO:0000313" key="9">
    <source>
        <dbReference type="Proteomes" id="UP000594262"/>
    </source>
</evidence>
<dbReference type="Gene3D" id="3.30.160.60">
    <property type="entry name" value="Classic Zinc Finger"/>
    <property type="match status" value="4"/>
</dbReference>
<dbReference type="InterPro" id="IPR036236">
    <property type="entry name" value="Znf_C2H2_sf"/>
</dbReference>
<dbReference type="FunFam" id="3.30.160.60:FF:000624">
    <property type="entry name" value="zinc finger protein 697"/>
    <property type="match status" value="1"/>
</dbReference>
<keyword evidence="2" id="KW-0677">Repeat</keyword>
<dbReference type="GO" id="GO:0000981">
    <property type="term" value="F:DNA-binding transcription factor activity, RNA polymerase II-specific"/>
    <property type="evidence" value="ECO:0007669"/>
    <property type="project" value="TreeGrafter"/>
</dbReference>
<sequence>MAEEEKIAQDATNFLFFVQELAAKLPAKKLRAFKKGLTEDQIDNEDDNDSCDSGYSGSSEIATDNKMAEVTAETGKRFECLVCGKFFKRRSSLSTHKLIHLNVKPFTCTVCDKEFLRRSDLKKHSLMHTGKKPHECPDCGKVFSQSSNMLTHMRRHTGVRPYSCNICGHAFYRKVDVRRHQSRHFKENNTLKLHTITNKVDISPPPSATATIAPMPFIPPRLQGVAQQQIKM</sequence>
<feature type="domain" description="C2H2-type" evidence="6">
    <location>
        <begin position="162"/>
        <end position="189"/>
    </location>
</feature>
<dbReference type="SUPFAM" id="SSF57667">
    <property type="entry name" value="beta-beta-alpha zinc fingers"/>
    <property type="match status" value="2"/>
</dbReference>
<feature type="domain" description="C2H2-type" evidence="6">
    <location>
        <begin position="106"/>
        <end position="133"/>
    </location>
</feature>
<proteinExistence type="evidence at transcript level"/>
<dbReference type="GO" id="GO:0000978">
    <property type="term" value="F:RNA polymerase II cis-regulatory region sequence-specific DNA binding"/>
    <property type="evidence" value="ECO:0007669"/>
    <property type="project" value="TreeGrafter"/>
</dbReference>
<dbReference type="EnsemblMetazoa" id="CLYHEMT024069.1">
    <property type="protein sequence ID" value="CLYHEMP024069.1"/>
    <property type="gene ID" value="CLYHEMG024069"/>
</dbReference>
<dbReference type="SMART" id="SM00355">
    <property type="entry name" value="ZnF_C2H2"/>
    <property type="match status" value="4"/>
</dbReference>
<feature type="domain" description="C2H2-type" evidence="6">
    <location>
        <begin position="78"/>
        <end position="105"/>
    </location>
</feature>
<dbReference type="AlphaFoldDB" id="A0A069DN35"/>
<dbReference type="OrthoDB" id="5960140at2759"/>
<organism evidence="7">
    <name type="scientific">Clytia hemisphaerica</name>
    <dbReference type="NCBI Taxonomy" id="252671"/>
    <lineage>
        <taxon>Eukaryota</taxon>
        <taxon>Metazoa</taxon>
        <taxon>Cnidaria</taxon>
        <taxon>Hydrozoa</taxon>
        <taxon>Hydroidolina</taxon>
        <taxon>Leptothecata</taxon>
        <taxon>Obeliida</taxon>
        <taxon>Clytiidae</taxon>
        <taxon>Clytia</taxon>
    </lineage>
</organism>
<evidence type="ECO:0000256" key="4">
    <source>
        <dbReference type="ARBA" id="ARBA00022833"/>
    </source>
</evidence>
<keyword evidence="9" id="KW-1185">Reference proteome</keyword>
<dbReference type="Proteomes" id="UP000594262">
    <property type="component" value="Unplaced"/>
</dbReference>
<feature type="domain" description="C2H2-type" evidence="6">
    <location>
        <begin position="134"/>
        <end position="161"/>
    </location>
</feature>
<dbReference type="PROSITE" id="PS50157">
    <property type="entry name" value="ZINC_FINGER_C2H2_2"/>
    <property type="match status" value="4"/>
</dbReference>
<dbReference type="FunFam" id="3.30.160.60:FF:000538">
    <property type="entry name" value="zinc finger protein 853"/>
    <property type="match status" value="1"/>
</dbReference>
<dbReference type="PANTHER" id="PTHR23226">
    <property type="entry name" value="ZINC FINGER AND SCAN DOMAIN-CONTAINING"/>
    <property type="match status" value="1"/>
</dbReference>
<reference evidence="8" key="2">
    <citation type="submission" date="2021-01" db="UniProtKB">
        <authorList>
            <consortium name="EnsemblMetazoa"/>
        </authorList>
    </citation>
    <scope>IDENTIFICATION</scope>
</reference>
<reference evidence="7" key="1">
    <citation type="journal article" date="2014" name="PLoS Genet.">
        <title>Differential Responses to Wnt and PCP Disruption Predict Expression and Developmental Function of Conserved and Novel Genes in a Cnidarian.</title>
        <authorList>
            <person name="Lapebie P."/>
            <person name="Ruggiero A."/>
            <person name="Barreau C."/>
            <person name="Chevalier S."/>
            <person name="Chang P."/>
            <person name="Dru P."/>
            <person name="Houliston E."/>
            <person name="Momose T."/>
        </authorList>
    </citation>
    <scope>NUCLEOTIDE SEQUENCE</scope>
</reference>
<protein>
    <submittedName>
        <fullName evidence="7 8">Zinc finger containing protein</fullName>
    </submittedName>
</protein>
<keyword evidence="3 5" id="KW-0863">Zinc-finger</keyword>
<evidence type="ECO:0000256" key="3">
    <source>
        <dbReference type="ARBA" id="ARBA00022771"/>
    </source>
</evidence>
<evidence type="ECO:0000313" key="8">
    <source>
        <dbReference type="EnsemblMetazoa" id="CLYHEMP024069.1"/>
    </source>
</evidence>
<dbReference type="PANTHER" id="PTHR23226:SF419">
    <property type="entry name" value="FI21258P1-RELATED"/>
    <property type="match status" value="1"/>
</dbReference>
<evidence type="ECO:0000256" key="5">
    <source>
        <dbReference type="PROSITE-ProRule" id="PRU00042"/>
    </source>
</evidence>
<evidence type="ECO:0000256" key="2">
    <source>
        <dbReference type="ARBA" id="ARBA00022737"/>
    </source>
</evidence>
<dbReference type="Pfam" id="PF00096">
    <property type="entry name" value="zf-C2H2"/>
    <property type="match status" value="4"/>
</dbReference>
<dbReference type="GO" id="GO:0008270">
    <property type="term" value="F:zinc ion binding"/>
    <property type="evidence" value="ECO:0007669"/>
    <property type="project" value="UniProtKB-KW"/>
</dbReference>